<accession>Q5CCL8</accession>
<name>Q5CCL8_THLJA</name>
<feature type="transmembrane region" description="Helical" evidence="8">
    <location>
        <begin position="61"/>
        <end position="82"/>
    </location>
</feature>
<evidence type="ECO:0000256" key="2">
    <source>
        <dbReference type="ARBA" id="ARBA00006939"/>
    </source>
</evidence>
<evidence type="ECO:0000256" key="4">
    <source>
        <dbReference type="ARBA" id="ARBA00022692"/>
    </source>
</evidence>
<dbReference type="InterPro" id="IPR004698">
    <property type="entry name" value="Zn/Fe_permease_fun/pln"/>
</dbReference>
<evidence type="ECO:0000256" key="5">
    <source>
        <dbReference type="ARBA" id="ARBA00022989"/>
    </source>
</evidence>
<feature type="transmembrane region" description="Helical" evidence="8">
    <location>
        <begin position="364"/>
        <end position="383"/>
    </location>
</feature>
<comment type="similarity">
    <text evidence="2 8">Belongs to the ZIP transporter (TC 2.A.5) family.</text>
</comment>
<evidence type="ECO:0000256" key="7">
    <source>
        <dbReference type="ARBA" id="ARBA00023136"/>
    </source>
</evidence>
<dbReference type="NCBIfam" id="TIGR00820">
    <property type="entry name" value="zip"/>
    <property type="match status" value="1"/>
</dbReference>
<feature type="transmembrane region" description="Helical" evidence="8">
    <location>
        <begin position="291"/>
        <end position="313"/>
    </location>
</feature>
<keyword evidence="5 8" id="KW-1133">Transmembrane helix</keyword>
<keyword evidence="6 8" id="KW-0406">Ion transport</keyword>
<sequence length="384" mass="40287">MASSPTKILCDAGESDLCRDDAAAFLLKFVAIASILLAGVAGVAIPLIGKNRRFLQTEGNLFVAAKAFAAGVILATGFVHMLAGGTEALTNPCLPDYPWSKFPFPGFFAMVAALITLIVDFMGTQYYESKQQRNEVAGGGEAADVVEPGREETSSVVPVVVERGNDDSKVFGEEDGGGMHIVGIRAHAAHHRHSHSNGHGTCDGHAHGQSHGHVHVHGSHDVENGARHVVVSQILELGIVSHSIIIGLSLGVSQSPCTIRPLIAALSFHQFFEGFALGGCISQAQFKNKSAIIMACFFALTTPIGIGIGTAVASSFNSHSPGALVTEGILDSLSAGILVYMALVDLIAADFLSKRMSCNLRLQVVSYVMLFLGAGLMSALAIWA</sequence>
<dbReference type="PANTHER" id="PTHR11040">
    <property type="entry name" value="ZINC/IRON TRANSPORTER"/>
    <property type="match status" value="1"/>
</dbReference>
<proteinExistence type="evidence at transcript level"/>
<feature type="transmembrane region" description="Helical" evidence="8">
    <location>
        <begin position="333"/>
        <end position="352"/>
    </location>
</feature>
<dbReference type="PANTHER" id="PTHR11040:SF44">
    <property type="entry name" value="PROTEIN ZNTC-RELATED"/>
    <property type="match status" value="1"/>
</dbReference>
<organism evidence="9">
    <name type="scientific">Thlaspi japonicum</name>
    <name type="common">Penny-cress</name>
    <dbReference type="NCBI Taxonomy" id="196120"/>
    <lineage>
        <taxon>Eukaryota</taxon>
        <taxon>Viridiplantae</taxon>
        <taxon>Streptophyta</taxon>
        <taxon>Embryophyta</taxon>
        <taxon>Tracheophyta</taxon>
        <taxon>Spermatophyta</taxon>
        <taxon>Magnoliopsida</taxon>
        <taxon>eudicotyledons</taxon>
        <taxon>Gunneridae</taxon>
        <taxon>Pentapetalae</taxon>
        <taxon>rosids</taxon>
        <taxon>malvids</taxon>
        <taxon>Brassicales</taxon>
        <taxon>Brassicaceae</taxon>
        <taxon>Thlaspideae</taxon>
        <taxon>Thlaspi</taxon>
    </lineage>
</organism>
<keyword evidence="4 8" id="KW-0812">Transmembrane</keyword>
<keyword evidence="7 8" id="KW-0472">Membrane</keyword>
<keyword evidence="3 8" id="KW-0813">Transport</keyword>
<gene>
    <name evidence="9" type="primary">TjZNT1</name>
</gene>
<comment type="caution">
    <text evidence="8">Lacks conserved residue(s) required for the propagation of feature annotation.</text>
</comment>
<protein>
    <submittedName>
        <fullName evidence="9">ZIP family metal transporter</fullName>
    </submittedName>
</protein>
<dbReference type="AlphaFoldDB" id="Q5CCL8"/>
<evidence type="ECO:0000313" key="9">
    <source>
        <dbReference type="EMBL" id="BAD90843.1"/>
    </source>
</evidence>
<evidence type="ECO:0000256" key="1">
    <source>
        <dbReference type="ARBA" id="ARBA00004141"/>
    </source>
</evidence>
<feature type="transmembrane region" description="Helical" evidence="8">
    <location>
        <begin position="102"/>
        <end position="123"/>
    </location>
</feature>
<feature type="transmembrane region" description="Helical" evidence="8">
    <location>
        <begin position="25"/>
        <end position="49"/>
    </location>
</feature>
<dbReference type="Pfam" id="PF02535">
    <property type="entry name" value="Zip"/>
    <property type="match status" value="1"/>
</dbReference>
<reference evidence="9" key="1">
    <citation type="journal article" date="2005" name="Plant Physiol. Biochem.">
        <title>Cloning of three ZIP/Nramp transporter genes from a Ni hyperaccumulator plant Thlaspi japonicum and their Ni2+-transport abilities.</title>
        <authorList>
            <person name="Mizuno T."/>
            <person name="Usui K."/>
            <person name="Horie K."/>
            <person name="Nosaka S."/>
            <person name="Mizuno N."/>
            <person name="Obata H."/>
        </authorList>
    </citation>
    <scope>NUCLEOTIDE SEQUENCE</scope>
</reference>
<dbReference type="InterPro" id="IPR003689">
    <property type="entry name" value="ZIP"/>
</dbReference>
<dbReference type="GO" id="GO:0005886">
    <property type="term" value="C:plasma membrane"/>
    <property type="evidence" value="ECO:0007669"/>
    <property type="project" value="TreeGrafter"/>
</dbReference>
<dbReference type="EMBL" id="AB206397">
    <property type="protein sequence ID" value="BAD90843.1"/>
    <property type="molecule type" value="mRNA"/>
</dbReference>
<evidence type="ECO:0000256" key="6">
    <source>
        <dbReference type="ARBA" id="ARBA00023065"/>
    </source>
</evidence>
<evidence type="ECO:0000256" key="8">
    <source>
        <dbReference type="RuleBase" id="RU362088"/>
    </source>
</evidence>
<evidence type="ECO:0000256" key="3">
    <source>
        <dbReference type="ARBA" id="ARBA00022448"/>
    </source>
</evidence>
<comment type="subcellular location">
    <subcellularLocation>
        <location evidence="1 8">Membrane</location>
        <topology evidence="1 8">Multi-pass membrane protein</topology>
    </subcellularLocation>
</comment>
<dbReference type="GO" id="GO:0005385">
    <property type="term" value="F:zinc ion transmembrane transporter activity"/>
    <property type="evidence" value="ECO:0007669"/>
    <property type="project" value="InterPro"/>
</dbReference>